<gene>
    <name evidence="1" type="primary">Mo04267</name>
    <name evidence="1" type="ORF">E5Q_04267</name>
</gene>
<dbReference type="InParanoid" id="G7E429"/>
<comment type="caution">
    <text evidence="1">The sequence shown here is derived from an EMBL/GenBank/DDBJ whole genome shotgun (WGS) entry which is preliminary data.</text>
</comment>
<name>G7E429_MIXOS</name>
<sequence>MDGMNLLARTHACIAPIATIGKVNIYCPSAFEGGEKVSAKLKSFGIMSISTCKHLSSLPDFTIECDYTRLTDIPLMLCNARDPDAEVVHCGNGYMARCCRDEGR</sequence>
<dbReference type="Proteomes" id="UP000009131">
    <property type="component" value="Unassembled WGS sequence"/>
</dbReference>
<keyword evidence="2" id="KW-1185">Reference proteome</keyword>
<accession>G7E429</accession>
<dbReference type="EMBL" id="BABT02000129">
    <property type="protein sequence ID" value="GAA97589.1"/>
    <property type="molecule type" value="Genomic_DNA"/>
</dbReference>
<dbReference type="HOGENOM" id="CLU_2250749_0_0_1"/>
<dbReference type="AlphaFoldDB" id="G7E429"/>
<reference evidence="1 2" key="2">
    <citation type="journal article" date="2012" name="Open Biol.">
        <title>Characteristics of nucleosomes and linker DNA regions on the genome of the basidiomycete Mixia osmundae revealed by mono- and dinucleosome mapping.</title>
        <authorList>
            <person name="Nishida H."/>
            <person name="Kondo S."/>
            <person name="Matsumoto T."/>
            <person name="Suzuki Y."/>
            <person name="Yoshikawa H."/>
            <person name="Taylor T.D."/>
            <person name="Sugiyama J."/>
        </authorList>
    </citation>
    <scope>NUCLEOTIDE SEQUENCE [LARGE SCALE GENOMIC DNA]</scope>
    <source>
        <strain evidence="2">CBS 9802 / IAM 14324 / JCM 22182 / KY 12970</strain>
    </source>
</reference>
<organism evidence="1 2">
    <name type="scientific">Mixia osmundae (strain CBS 9802 / IAM 14324 / JCM 22182 / KY 12970)</name>
    <dbReference type="NCBI Taxonomy" id="764103"/>
    <lineage>
        <taxon>Eukaryota</taxon>
        <taxon>Fungi</taxon>
        <taxon>Dikarya</taxon>
        <taxon>Basidiomycota</taxon>
        <taxon>Pucciniomycotina</taxon>
        <taxon>Mixiomycetes</taxon>
        <taxon>Mixiales</taxon>
        <taxon>Mixiaceae</taxon>
        <taxon>Mixia</taxon>
    </lineage>
</organism>
<proteinExistence type="predicted"/>
<protein>
    <submittedName>
        <fullName evidence="1">Uncharacterized protein</fullName>
    </submittedName>
</protein>
<evidence type="ECO:0000313" key="1">
    <source>
        <dbReference type="EMBL" id="GAA97589.1"/>
    </source>
</evidence>
<reference evidence="1 2" key="1">
    <citation type="journal article" date="2011" name="J. Gen. Appl. Microbiol.">
        <title>Draft genome sequencing of the enigmatic basidiomycete Mixia osmundae.</title>
        <authorList>
            <person name="Nishida H."/>
            <person name="Nagatsuka Y."/>
            <person name="Sugiyama J."/>
        </authorList>
    </citation>
    <scope>NUCLEOTIDE SEQUENCE [LARGE SCALE GENOMIC DNA]</scope>
    <source>
        <strain evidence="2">CBS 9802 / IAM 14324 / JCM 22182 / KY 12970</strain>
    </source>
</reference>
<evidence type="ECO:0000313" key="2">
    <source>
        <dbReference type="Proteomes" id="UP000009131"/>
    </source>
</evidence>